<dbReference type="EMBL" id="CM045865">
    <property type="protein sequence ID" value="KAI7962728.1"/>
    <property type="molecule type" value="Genomic_DNA"/>
</dbReference>
<evidence type="ECO:0000313" key="1">
    <source>
        <dbReference type="EMBL" id="KAI7962728.1"/>
    </source>
</evidence>
<proteinExistence type="predicted"/>
<comment type="caution">
    <text evidence="1">The sequence shown here is derived from an EMBL/GenBank/DDBJ whole genome shotgun (WGS) entry which is preliminary data.</text>
</comment>
<name>A0ACC0EYH3_9BASI</name>
<reference evidence="2" key="2">
    <citation type="journal article" date="2018" name="Mol. Plant Microbe Interact.">
        <title>Genome sequence resources for the wheat stripe rust pathogen (Puccinia striiformis f. sp. tritici) and the barley stripe rust pathogen (Puccinia striiformis f. sp. hordei).</title>
        <authorList>
            <person name="Xia C."/>
            <person name="Wang M."/>
            <person name="Yin C."/>
            <person name="Cornejo O.E."/>
            <person name="Hulbert S.H."/>
            <person name="Chen X."/>
        </authorList>
    </citation>
    <scope>NUCLEOTIDE SEQUENCE [LARGE SCALE GENOMIC DNA]</scope>
    <source>
        <strain evidence="2">93-210</strain>
    </source>
</reference>
<dbReference type="Proteomes" id="UP001060170">
    <property type="component" value="Chromosome 1"/>
</dbReference>
<gene>
    <name evidence="1" type="ORF">MJO28_000822</name>
</gene>
<keyword evidence="2" id="KW-1185">Reference proteome</keyword>
<sequence>MNMKILSHLHLTKRKKEKHNSHLAHMKNDSYSQQNAHQQQRINIYRNMRRRTGREKICAVSITLATPPPGFQIVQRKVKFIDLFPAITQEPREKIVEQQKVWDEYYLDPDNLEEPPKKENQSTLNIVKKTFRSIHSGYHQIYDERTKQIVAMFRRRCGKKNQSYMNKFLIPSFAEVNFLKIPGDKSPFGFASNLAFSFHGFYNHHHKDDGDASELPLAFALIIPTSKETGKIATKHHGYNVALNFKPNTICRMIFQAQEYVHGTLNPTEPSCFTKLNLSLQVATKASCVCQNYLNSKYNDNSDEYFGGVPINTVEVLMSF</sequence>
<reference evidence="1 2" key="3">
    <citation type="journal article" date="2022" name="Microbiol. Spectr.">
        <title>Folding features and dynamics of 3D genome architecture in plant fungal pathogens.</title>
        <authorList>
            <person name="Xia C."/>
        </authorList>
    </citation>
    <scope>NUCLEOTIDE SEQUENCE [LARGE SCALE GENOMIC DNA]</scope>
    <source>
        <strain evidence="1 2">93-210</strain>
    </source>
</reference>
<protein>
    <submittedName>
        <fullName evidence="1">Uncharacterized protein</fullName>
    </submittedName>
</protein>
<accession>A0ACC0EYH3</accession>
<evidence type="ECO:0000313" key="2">
    <source>
        <dbReference type="Proteomes" id="UP001060170"/>
    </source>
</evidence>
<reference evidence="2" key="1">
    <citation type="journal article" date="2018" name="BMC Genomics">
        <title>Genomic insights into host adaptation between the wheat stripe rust pathogen (Puccinia striiformis f. sp. tritici) and the barley stripe rust pathogen (Puccinia striiformis f. sp. hordei).</title>
        <authorList>
            <person name="Xia C."/>
            <person name="Wang M."/>
            <person name="Yin C."/>
            <person name="Cornejo O.E."/>
            <person name="Hulbert S.H."/>
            <person name="Chen X."/>
        </authorList>
    </citation>
    <scope>NUCLEOTIDE SEQUENCE [LARGE SCALE GENOMIC DNA]</scope>
    <source>
        <strain evidence="2">93-210</strain>
    </source>
</reference>
<organism evidence="1 2">
    <name type="scientific">Puccinia striiformis f. sp. tritici</name>
    <dbReference type="NCBI Taxonomy" id="168172"/>
    <lineage>
        <taxon>Eukaryota</taxon>
        <taxon>Fungi</taxon>
        <taxon>Dikarya</taxon>
        <taxon>Basidiomycota</taxon>
        <taxon>Pucciniomycotina</taxon>
        <taxon>Pucciniomycetes</taxon>
        <taxon>Pucciniales</taxon>
        <taxon>Pucciniaceae</taxon>
        <taxon>Puccinia</taxon>
    </lineage>
</organism>